<dbReference type="AlphaFoldDB" id="A0AAU9LE20"/>
<comment type="caution">
    <text evidence="2">The sequence shown here is derived from an EMBL/GenBank/DDBJ whole genome shotgun (WGS) entry which is preliminary data.</text>
</comment>
<evidence type="ECO:0008006" key="4">
    <source>
        <dbReference type="Google" id="ProtNLM"/>
    </source>
</evidence>
<gene>
    <name evidence="2" type="ORF">PBS003_LOCUS9333</name>
</gene>
<evidence type="ECO:0000313" key="3">
    <source>
        <dbReference type="Proteomes" id="UP001160483"/>
    </source>
</evidence>
<dbReference type="EMBL" id="CAKKTJ010000336">
    <property type="protein sequence ID" value="CAH0482754.1"/>
    <property type="molecule type" value="Genomic_DNA"/>
</dbReference>
<feature type="compositionally biased region" description="Basic and acidic residues" evidence="1">
    <location>
        <begin position="34"/>
        <end position="48"/>
    </location>
</feature>
<organism evidence="2 3">
    <name type="scientific">Peronospora belbahrii</name>
    <dbReference type="NCBI Taxonomy" id="622444"/>
    <lineage>
        <taxon>Eukaryota</taxon>
        <taxon>Sar</taxon>
        <taxon>Stramenopiles</taxon>
        <taxon>Oomycota</taxon>
        <taxon>Peronosporomycetes</taxon>
        <taxon>Peronosporales</taxon>
        <taxon>Peronosporaceae</taxon>
        <taxon>Peronospora</taxon>
    </lineage>
</organism>
<feature type="compositionally biased region" description="Acidic residues" evidence="1">
    <location>
        <begin position="49"/>
        <end position="75"/>
    </location>
</feature>
<protein>
    <recommendedName>
        <fullName evidence="4">Histone chaperone domain-containing protein</fullName>
    </recommendedName>
</protein>
<dbReference type="Proteomes" id="UP001160483">
    <property type="component" value="Unassembled WGS sequence"/>
</dbReference>
<feature type="compositionally biased region" description="Basic and acidic residues" evidence="1">
    <location>
        <begin position="1"/>
        <end position="27"/>
    </location>
</feature>
<proteinExistence type="predicted"/>
<sequence>MGNEEKTVTKPVKEHAGEKRKAVDEAKMTSSGKFENKKEEITKSKKGDEEDEEEEGDDDEDEEGGDEEEEGDEEDMAPKKKKRRTRDNDGSEGSGDESEPEIKMTEDDLVGVDTTNIIPRSRRRAAVAAMALASEEIAAATGVAPSVAFGAVDNEKDDGESSDEAEF</sequence>
<evidence type="ECO:0000313" key="2">
    <source>
        <dbReference type="EMBL" id="CAH0482754.1"/>
    </source>
</evidence>
<feature type="region of interest" description="Disordered" evidence="1">
    <location>
        <begin position="1"/>
        <end position="115"/>
    </location>
</feature>
<evidence type="ECO:0000256" key="1">
    <source>
        <dbReference type="SAM" id="MobiDB-lite"/>
    </source>
</evidence>
<reference evidence="2" key="1">
    <citation type="submission" date="2021-11" db="EMBL/GenBank/DDBJ databases">
        <authorList>
            <person name="Islam A."/>
            <person name="Islam S."/>
            <person name="Flora M.S."/>
            <person name="Rahman M."/>
            <person name="Ziaur R.M."/>
            <person name="Epstein J.H."/>
            <person name="Hassan M."/>
            <person name="Klassen M."/>
            <person name="Woodard K."/>
            <person name="Webb A."/>
            <person name="Webby R.J."/>
            <person name="El Zowalaty M.E."/>
        </authorList>
    </citation>
    <scope>NUCLEOTIDE SEQUENCE</scope>
    <source>
        <strain evidence="2">Pbs3</strain>
    </source>
</reference>
<name>A0AAU9LE20_9STRA</name>
<accession>A0AAU9LE20</accession>